<dbReference type="AlphaFoldDB" id="A0AAC8VDA8"/>
<sequence length="88" mass="10276">MSFLLIIILTQPMPYLQRYKYYIQALENRLDKAKLNLQRDIAYQLDVDELKAKLVKKINAKDLASNSVDVIKISLITMSYGYLGIYKM</sequence>
<feature type="coiled-coil region" evidence="1">
    <location>
        <begin position="16"/>
        <end position="43"/>
    </location>
</feature>
<organism evidence="3 4">
    <name type="scientific">Francisella persica ATCC VR-331</name>
    <dbReference type="NCBI Taxonomy" id="1086726"/>
    <lineage>
        <taxon>Bacteria</taxon>
        <taxon>Pseudomonadati</taxon>
        <taxon>Pseudomonadota</taxon>
        <taxon>Gammaproteobacteria</taxon>
        <taxon>Thiotrichales</taxon>
        <taxon>Francisellaceae</taxon>
        <taxon>Francisella</taxon>
    </lineage>
</organism>
<dbReference type="KEGG" id="fper:ACH24_00760"/>
<name>A0AAC8VDA8_9GAMM</name>
<accession>A0AAC8VDA8</accession>
<dbReference type="Pfam" id="PF11898">
    <property type="entry name" value="DUF3418"/>
    <property type="match status" value="1"/>
</dbReference>
<keyword evidence="1" id="KW-0175">Coiled coil</keyword>
<feature type="domain" description="RNA helicase HrpA C-terminal" evidence="2">
    <location>
        <begin position="10"/>
        <end position="62"/>
    </location>
</feature>
<keyword evidence="4" id="KW-1185">Reference proteome</keyword>
<proteinExistence type="predicted"/>
<reference evidence="3 4" key="1">
    <citation type="journal article" date="2016" name="Int. J. Syst. Evol. Microbiol.">
        <title>Reclassification of Wolbachia persica as Francisella persica comb. nov. and emended description of the family Francisellaceae.</title>
        <authorList>
            <person name="Larson M.A."/>
            <person name="Nalbantoglu U."/>
            <person name="Sayood K."/>
            <person name="Zentz E.B."/>
            <person name="Cer R.Z."/>
            <person name="Iwen P.C."/>
            <person name="Francesconi S.C."/>
            <person name="Bishop-Lilly K.A."/>
            <person name="Mokashi V.P."/>
            <person name="Sjostedt A."/>
            <person name="Hinrichs S.H."/>
        </authorList>
    </citation>
    <scope>NUCLEOTIDE SEQUENCE [LARGE SCALE GENOMIC DNA]</scope>
    <source>
        <strain evidence="3 4">FSC845</strain>
    </source>
</reference>
<dbReference type="EMBL" id="CP012505">
    <property type="protein sequence ID" value="ALB01348.1"/>
    <property type="molecule type" value="Genomic_DNA"/>
</dbReference>
<dbReference type="InterPro" id="IPR024590">
    <property type="entry name" value="HrpA_C"/>
</dbReference>
<dbReference type="Proteomes" id="UP000242800">
    <property type="component" value="Chromosome"/>
</dbReference>
<evidence type="ECO:0000313" key="4">
    <source>
        <dbReference type="Proteomes" id="UP000242800"/>
    </source>
</evidence>
<gene>
    <name evidence="3" type="ORF">ACH24_00760</name>
</gene>
<protein>
    <recommendedName>
        <fullName evidence="2">RNA helicase HrpA C-terminal domain-containing protein</fullName>
    </recommendedName>
</protein>
<evidence type="ECO:0000259" key="2">
    <source>
        <dbReference type="Pfam" id="PF11898"/>
    </source>
</evidence>
<evidence type="ECO:0000313" key="3">
    <source>
        <dbReference type="EMBL" id="ALB01348.1"/>
    </source>
</evidence>
<evidence type="ECO:0000256" key="1">
    <source>
        <dbReference type="SAM" id="Coils"/>
    </source>
</evidence>